<gene>
    <name evidence="1" type="ORF">EVOR1521_LOCUS17211</name>
</gene>
<keyword evidence="2" id="KW-1185">Reference proteome</keyword>
<comment type="caution">
    <text evidence="1">The sequence shown here is derived from an EMBL/GenBank/DDBJ whole genome shotgun (WGS) entry which is preliminary data.</text>
</comment>
<protein>
    <submittedName>
        <fullName evidence="1">Uncharacterized protein</fullName>
    </submittedName>
</protein>
<organism evidence="1 2">
    <name type="scientific">Effrenium voratum</name>
    <dbReference type="NCBI Taxonomy" id="2562239"/>
    <lineage>
        <taxon>Eukaryota</taxon>
        <taxon>Sar</taxon>
        <taxon>Alveolata</taxon>
        <taxon>Dinophyceae</taxon>
        <taxon>Suessiales</taxon>
        <taxon>Symbiodiniaceae</taxon>
        <taxon>Effrenium</taxon>
    </lineage>
</organism>
<evidence type="ECO:0000313" key="1">
    <source>
        <dbReference type="EMBL" id="CAJ1392009.1"/>
    </source>
</evidence>
<dbReference type="EMBL" id="CAUJNA010002236">
    <property type="protein sequence ID" value="CAJ1392009.1"/>
    <property type="molecule type" value="Genomic_DNA"/>
</dbReference>
<evidence type="ECO:0000313" key="2">
    <source>
        <dbReference type="Proteomes" id="UP001178507"/>
    </source>
</evidence>
<reference evidence="1" key="1">
    <citation type="submission" date="2023-08" db="EMBL/GenBank/DDBJ databases">
        <authorList>
            <person name="Chen Y."/>
            <person name="Shah S."/>
            <person name="Dougan E. K."/>
            <person name="Thang M."/>
            <person name="Chan C."/>
        </authorList>
    </citation>
    <scope>NUCLEOTIDE SEQUENCE</scope>
</reference>
<dbReference type="AlphaFoldDB" id="A0AA36IQH5"/>
<sequence length="249" mass="26955">MAFLFLALLCVSQATKFHEGTHILKPIQFHQKLRLCNAYPGKEVFHVERDGVMLTAKDSLKYKECGDANLTEPLAPGDHLNFHADGLPMGTFTIDSLPQYNAMLYVVVQRRDATDAVSFQSHIFASARNAQIAVMDSYVGRDKAALLLANSTGAWEGTVLPFGTAFGLANGSYQVVLSDGSAGSLRRPLQVVDGESYLVLRTGAEGEQDADQDLLIYPTTGPSWAERSAAFEARGFLALALVAGAWLAQ</sequence>
<dbReference type="Proteomes" id="UP001178507">
    <property type="component" value="Unassembled WGS sequence"/>
</dbReference>
<proteinExistence type="predicted"/>
<accession>A0AA36IQH5</accession>
<name>A0AA36IQH5_9DINO</name>